<sequence length="350" mass="37292">MPDTPTPAVTISAIAAEAGVSAPTVSRVLNGRGDVAPATRERIESLLRARGYRRRGSKAGEAVGARPEARVGLLDLVFNDLDSPWAVEIIRGVEDAAHGTGGGIVVSAIHRRASSARQWLDNVRSRASDGAILVTTDLDSALRAELEELHVPSVVVDPVGVPDLAVPTIGCTNWAGGLSATNHLTGLGHRRIGFVAGRPELWSSRARLDGYRAGLETAGLSVDDRLVMQGEFDYESGFRAGERLFALPDPPTAVFGASDQMTLGVYEALRRRGLRVPADVSVVGFDDLPEARWSSPPLTTVRQPLAEMGRLAVRTVHRLMRGEAIESPRIELATELVVRDSTAPPPSASD</sequence>
<dbReference type="Gene3D" id="1.10.260.40">
    <property type="entry name" value="lambda repressor-like DNA-binding domains"/>
    <property type="match status" value="1"/>
</dbReference>
<dbReference type="PANTHER" id="PTHR30146">
    <property type="entry name" value="LACI-RELATED TRANSCRIPTIONAL REPRESSOR"/>
    <property type="match status" value="1"/>
</dbReference>
<gene>
    <name evidence="5" type="ORF">LG943_17150</name>
</gene>
<evidence type="ECO:0000313" key="5">
    <source>
        <dbReference type="EMBL" id="MDA0566028.1"/>
    </source>
</evidence>
<comment type="caution">
    <text evidence="5">The sequence shown here is derived from an EMBL/GenBank/DDBJ whole genome shotgun (WGS) entry which is preliminary data.</text>
</comment>
<dbReference type="SUPFAM" id="SSF47413">
    <property type="entry name" value="lambda repressor-like DNA-binding domains"/>
    <property type="match status" value="1"/>
</dbReference>
<keyword evidence="2" id="KW-0238">DNA-binding</keyword>
<evidence type="ECO:0000313" key="6">
    <source>
        <dbReference type="Proteomes" id="UP001140076"/>
    </source>
</evidence>
<dbReference type="GO" id="GO:0000976">
    <property type="term" value="F:transcription cis-regulatory region binding"/>
    <property type="evidence" value="ECO:0007669"/>
    <property type="project" value="TreeGrafter"/>
</dbReference>
<name>A0A9X3NPM6_9ACTN</name>
<evidence type="ECO:0000256" key="1">
    <source>
        <dbReference type="ARBA" id="ARBA00023015"/>
    </source>
</evidence>
<feature type="domain" description="HTH lacI-type" evidence="4">
    <location>
        <begin position="9"/>
        <end position="63"/>
    </location>
</feature>
<keyword evidence="6" id="KW-1185">Reference proteome</keyword>
<dbReference type="CDD" id="cd01392">
    <property type="entry name" value="HTH_LacI"/>
    <property type="match status" value="1"/>
</dbReference>
<organism evidence="5 6">
    <name type="scientific">Streptomonospora mangrovi</name>
    <dbReference type="NCBI Taxonomy" id="2883123"/>
    <lineage>
        <taxon>Bacteria</taxon>
        <taxon>Bacillati</taxon>
        <taxon>Actinomycetota</taxon>
        <taxon>Actinomycetes</taxon>
        <taxon>Streptosporangiales</taxon>
        <taxon>Nocardiopsidaceae</taxon>
        <taxon>Streptomonospora</taxon>
    </lineage>
</organism>
<dbReference type="GO" id="GO:0003700">
    <property type="term" value="F:DNA-binding transcription factor activity"/>
    <property type="evidence" value="ECO:0007669"/>
    <property type="project" value="TreeGrafter"/>
</dbReference>
<dbReference type="InterPro" id="IPR028082">
    <property type="entry name" value="Peripla_BP_I"/>
</dbReference>
<protein>
    <submittedName>
        <fullName evidence="5">Substrate-binding domain-containing protein</fullName>
    </submittedName>
</protein>
<keyword evidence="3" id="KW-0804">Transcription</keyword>
<evidence type="ECO:0000256" key="3">
    <source>
        <dbReference type="ARBA" id="ARBA00023163"/>
    </source>
</evidence>
<dbReference type="Pfam" id="PF13377">
    <property type="entry name" value="Peripla_BP_3"/>
    <property type="match status" value="1"/>
</dbReference>
<accession>A0A9X3NPM6</accession>
<dbReference type="InterPro" id="IPR000843">
    <property type="entry name" value="HTH_LacI"/>
</dbReference>
<dbReference type="Pfam" id="PF00356">
    <property type="entry name" value="LacI"/>
    <property type="match status" value="1"/>
</dbReference>
<evidence type="ECO:0000256" key="2">
    <source>
        <dbReference type="ARBA" id="ARBA00023125"/>
    </source>
</evidence>
<dbReference type="InterPro" id="IPR010982">
    <property type="entry name" value="Lambda_DNA-bd_dom_sf"/>
</dbReference>
<dbReference type="PANTHER" id="PTHR30146:SF153">
    <property type="entry name" value="LACTOSE OPERON REPRESSOR"/>
    <property type="match status" value="1"/>
</dbReference>
<dbReference type="PROSITE" id="PS50932">
    <property type="entry name" value="HTH_LACI_2"/>
    <property type="match status" value="1"/>
</dbReference>
<evidence type="ECO:0000259" key="4">
    <source>
        <dbReference type="PROSITE" id="PS50932"/>
    </source>
</evidence>
<dbReference type="SMART" id="SM00354">
    <property type="entry name" value="HTH_LACI"/>
    <property type="match status" value="1"/>
</dbReference>
<keyword evidence="1" id="KW-0805">Transcription regulation</keyword>
<reference evidence="5" key="1">
    <citation type="submission" date="2021-10" db="EMBL/GenBank/DDBJ databases">
        <title>Streptomonospora sp. nov., isolated from mangrove soil.</title>
        <authorList>
            <person name="Chen X."/>
            <person name="Ge X."/>
            <person name="Liu W."/>
        </authorList>
    </citation>
    <scope>NUCLEOTIDE SEQUENCE</scope>
    <source>
        <strain evidence="5">S1-112</strain>
    </source>
</reference>
<proteinExistence type="predicted"/>
<dbReference type="Gene3D" id="3.40.50.2300">
    <property type="match status" value="2"/>
</dbReference>
<dbReference type="Proteomes" id="UP001140076">
    <property type="component" value="Unassembled WGS sequence"/>
</dbReference>
<dbReference type="AlphaFoldDB" id="A0A9X3NPM6"/>
<dbReference type="InterPro" id="IPR046335">
    <property type="entry name" value="LacI/GalR-like_sensor"/>
</dbReference>
<dbReference type="EMBL" id="JAJAQC010000029">
    <property type="protein sequence ID" value="MDA0566028.1"/>
    <property type="molecule type" value="Genomic_DNA"/>
</dbReference>
<dbReference type="RefSeq" id="WP_270073289.1">
    <property type="nucleotide sequence ID" value="NZ_JAJAQC010000029.1"/>
</dbReference>
<dbReference type="SUPFAM" id="SSF53822">
    <property type="entry name" value="Periplasmic binding protein-like I"/>
    <property type="match status" value="1"/>
</dbReference>